<comment type="similarity">
    <text evidence="6">Belongs to the azoreductase type 1 family.</text>
</comment>
<keyword evidence="1 6" id="KW-0285">Flavoprotein</keyword>
<evidence type="ECO:0000256" key="3">
    <source>
        <dbReference type="ARBA" id="ARBA00023002"/>
    </source>
</evidence>
<dbReference type="EC" id="1.6.5.-" evidence="6"/>
<dbReference type="SUPFAM" id="SSF52218">
    <property type="entry name" value="Flavoproteins"/>
    <property type="match status" value="1"/>
</dbReference>
<comment type="caution">
    <text evidence="6">Lacks conserved residue(s) required for the propagation of feature annotation.</text>
</comment>
<protein>
    <recommendedName>
        <fullName evidence="6">FMN dependent NADH:quinone oxidoreductase</fullName>
        <ecNumber evidence="6">1.6.5.-</ecNumber>
    </recommendedName>
    <alternativeName>
        <fullName evidence="6">Azo-dye reductase</fullName>
    </alternativeName>
    <alternativeName>
        <fullName evidence="6">FMN-dependent NADH-azo compound oxidoreductase</fullName>
    </alternativeName>
    <alternativeName>
        <fullName evidence="6">FMN-dependent NADH-azoreductase</fullName>
        <ecNumber evidence="6">1.7.1.17</ecNumber>
    </alternativeName>
</protein>
<dbReference type="PANTHER" id="PTHR43741">
    <property type="entry name" value="FMN-DEPENDENT NADH-AZOREDUCTASE 1"/>
    <property type="match status" value="1"/>
</dbReference>
<keyword evidence="2 6" id="KW-0288">FMN</keyword>
<dbReference type="EC" id="1.7.1.17" evidence="6"/>
<dbReference type="PANTHER" id="PTHR43741:SF4">
    <property type="entry name" value="FMN-DEPENDENT NADH:QUINONE OXIDOREDUCTASE"/>
    <property type="match status" value="1"/>
</dbReference>
<keyword evidence="3 6" id="KW-0560">Oxidoreductase</keyword>
<comment type="subunit">
    <text evidence="6">Homodimer.</text>
</comment>
<comment type="cofactor">
    <cofactor evidence="6">
        <name>FMN</name>
        <dbReference type="ChEBI" id="CHEBI:58210"/>
    </cofactor>
    <text evidence="6">Binds 1 FMN per subunit.</text>
</comment>
<dbReference type="AlphaFoldDB" id="A0A2S0MLT2"/>
<evidence type="ECO:0000256" key="4">
    <source>
        <dbReference type="ARBA" id="ARBA00023027"/>
    </source>
</evidence>
<dbReference type="InterPro" id="IPR003680">
    <property type="entry name" value="Flavodoxin_fold"/>
</dbReference>
<dbReference type="GO" id="GO:0016655">
    <property type="term" value="F:oxidoreductase activity, acting on NAD(P)H, quinone or similar compound as acceptor"/>
    <property type="evidence" value="ECO:0007669"/>
    <property type="project" value="InterPro"/>
</dbReference>
<reference evidence="9" key="1">
    <citation type="submission" date="2018-03" db="EMBL/GenBank/DDBJ databases">
        <title>Genomic analysis of the strain SH-1 isolated from shrimp intestine.</title>
        <authorList>
            <person name="Kim Y.-S."/>
            <person name="Kim S.-E."/>
            <person name="Kim K.-H."/>
        </authorList>
    </citation>
    <scope>NUCLEOTIDE SEQUENCE [LARGE SCALE GENOMIC DNA]</scope>
    <source>
        <strain evidence="9">SH-1</strain>
    </source>
</reference>
<dbReference type="HAMAP" id="MF_01216">
    <property type="entry name" value="Azoreductase_type1"/>
    <property type="match status" value="1"/>
</dbReference>
<evidence type="ECO:0000259" key="7">
    <source>
        <dbReference type="Pfam" id="PF02525"/>
    </source>
</evidence>
<comment type="catalytic activity">
    <reaction evidence="6">
        <text>2 a quinone + NADH + H(+) = 2 a 1,4-benzosemiquinone + NAD(+)</text>
        <dbReference type="Rhea" id="RHEA:65952"/>
        <dbReference type="ChEBI" id="CHEBI:15378"/>
        <dbReference type="ChEBI" id="CHEBI:57540"/>
        <dbReference type="ChEBI" id="CHEBI:57945"/>
        <dbReference type="ChEBI" id="CHEBI:132124"/>
        <dbReference type="ChEBI" id="CHEBI:134225"/>
    </reaction>
</comment>
<gene>
    <name evidence="6" type="primary">azoR</name>
    <name evidence="8" type="ORF">C6Y53_03435</name>
</gene>
<dbReference type="InterPro" id="IPR023048">
    <property type="entry name" value="NADH:quinone_OxRdtase_FMN_depd"/>
</dbReference>
<dbReference type="InterPro" id="IPR029039">
    <property type="entry name" value="Flavoprotein-like_sf"/>
</dbReference>
<organism evidence="8 9">
    <name type="scientific">Pukyongiella litopenaei</name>
    <dbReference type="NCBI Taxonomy" id="2605946"/>
    <lineage>
        <taxon>Bacteria</taxon>
        <taxon>Pseudomonadati</taxon>
        <taxon>Pseudomonadota</taxon>
        <taxon>Alphaproteobacteria</taxon>
        <taxon>Rhodobacterales</taxon>
        <taxon>Paracoccaceae</taxon>
        <taxon>Pukyongiella</taxon>
    </lineage>
</organism>
<evidence type="ECO:0000256" key="6">
    <source>
        <dbReference type="HAMAP-Rule" id="MF_01216"/>
    </source>
</evidence>
<dbReference type="GO" id="GO:0010181">
    <property type="term" value="F:FMN binding"/>
    <property type="evidence" value="ECO:0007669"/>
    <property type="project" value="UniProtKB-UniRule"/>
</dbReference>
<evidence type="ECO:0000313" key="8">
    <source>
        <dbReference type="EMBL" id="AVO36836.1"/>
    </source>
</evidence>
<keyword evidence="4 6" id="KW-0520">NAD</keyword>
<dbReference type="KEGG" id="thas:C6Y53_03435"/>
<dbReference type="InterPro" id="IPR050104">
    <property type="entry name" value="FMN-dep_NADH:Q_OxRdtase_AzoR1"/>
</dbReference>
<comment type="function">
    <text evidence="6">Quinone reductase that provides resistance to thiol-specific stress caused by electrophilic quinones.</text>
</comment>
<dbReference type="GO" id="GO:0016652">
    <property type="term" value="F:oxidoreductase activity, acting on NAD(P)H as acceptor"/>
    <property type="evidence" value="ECO:0007669"/>
    <property type="project" value="UniProtKB-UniRule"/>
</dbReference>
<dbReference type="GO" id="GO:0009055">
    <property type="term" value="F:electron transfer activity"/>
    <property type="evidence" value="ECO:0007669"/>
    <property type="project" value="UniProtKB-UniRule"/>
</dbReference>
<dbReference type="Gene3D" id="3.40.50.360">
    <property type="match status" value="1"/>
</dbReference>
<keyword evidence="9" id="KW-1185">Reference proteome</keyword>
<comment type="function">
    <text evidence="6">Also exhibits azoreductase activity. Catalyzes the reductive cleavage of the azo bond in aromatic azo compounds to the corresponding amines.</text>
</comment>
<evidence type="ECO:0000313" key="9">
    <source>
        <dbReference type="Proteomes" id="UP000237655"/>
    </source>
</evidence>
<accession>A0A2S0MLT2</accession>
<evidence type="ECO:0000256" key="5">
    <source>
        <dbReference type="ARBA" id="ARBA00048542"/>
    </source>
</evidence>
<evidence type="ECO:0000256" key="2">
    <source>
        <dbReference type="ARBA" id="ARBA00022643"/>
    </source>
</evidence>
<evidence type="ECO:0000256" key="1">
    <source>
        <dbReference type="ARBA" id="ARBA00022630"/>
    </source>
</evidence>
<sequence length="194" mass="20516">MTKTLLHIDASVRRDGSATRGLTARIVERLDAARVLYRDLGAAPLPLIDDAWVSANFTPADARSEAQRATLALSDDLVAELAAADTIVIGLPVYNFSVPAGLKAWIDLIARAGVTFQYTENGPRGLLTGKRVIVAMASGGTTEGSDADFAARYLRFMLGFVGMDSVEFVAADSLATDADASLRSAQEAVERLAA</sequence>
<feature type="domain" description="Flavodoxin-like fold" evidence="7">
    <location>
        <begin position="3"/>
        <end position="192"/>
    </location>
</feature>
<name>A0A2S0MLT2_9RHOB</name>
<dbReference type="RefSeq" id="WP_106471151.1">
    <property type="nucleotide sequence ID" value="NZ_CP027665.1"/>
</dbReference>
<dbReference type="Proteomes" id="UP000237655">
    <property type="component" value="Chromosome"/>
</dbReference>
<comment type="catalytic activity">
    <reaction evidence="5">
        <text>N,N-dimethyl-1,4-phenylenediamine + anthranilate + 2 NAD(+) = 2-(4-dimethylaminophenyl)diazenylbenzoate + 2 NADH + 2 H(+)</text>
        <dbReference type="Rhea" id="RHEA:55872"/>
        <dbReference type="ChEBI" id="CHEBI:15378"/>
        <dbReference type="ChEBI" id="CHEBI:15783"/>
        <dbReference type="ChEBI" id="CHEBI:16567"/>
        <dbReference type="ChEBI" id="CHEBI:57540"/>
        <dbReference type="ChEBI" id="CHEBI:57945"/>
        <dbReference type="ChEBI" id="CHEBI:71579"/>
        <dbReference type="EC" id="1.7.1.17"/>
    </reaction>
    <physiologicalReaction direction="right-to-left" evidence="5">
        <dbReference type="Rhea" id="RHEA:55874"/>
    </physiologicalReaction>
</comment>
<dbReference type="EMBL" id="CP027665">
    <property type="protein sequence ID" value="AVO36836.1"/>
    <property type="molecule type" value="Genomic_DNA"/>
</dbReference>
<feature type="binding site" evidence="6">
    <location>
        <position position="11"/>
    </location>
    <ligand>
        <name>FMN</name>
        <dbReference type="ChEBI" id="CHEBI:58210"/>
    </ligand>
</feature>
<proteinExistence type="inferred from homology"/>
<dbReference type="Pfam" id="PF02525">
    <property type="entry name" value="Flavodoxin_2"/>
    <property type="match status" value="1"/>
</dbReference>